<gene>
    <name evidence="1" type="ORF">FGM01_10955</name>
</gene>
<reference evidence="1 2" key="1">
    <citation type="submission" date="2019-06" db="EMBL/GenBank/DDBJ databases">
        <title>Gramella sabulilitoris sp. nov., isolated from a marine sand.</title>
        <authorList>
            <person name="Yoon J.-H."/>
        </authorList>
    </citation>
    <scope>NUCLEOTIDE SEQUENCE [LARGE SCALE GENOMIC DNA]</scope>
    <source>
        <strain evidence="1 2">HSMS-1</strain>
    </source>
</reference>
<protein>
    <submittedName>
        <fullName evidence="1">Uncharacterized protein</fullName>
    </submittedName>
</protein>
<evidence type="ECO:0000313" key="1">
    <source>
        <dbReference type="EMBL" id="TRO64020.1"/>
    </source>
</evidence>
<organism evidence="1 2">
    <name type="scientific">Christiangramia sabulilitoris</name>
    <dbReference type="NCBI Taxonomy" id="2583991"/>
    <lineage>
        <taxon>Bacteria</taxon>
        <taxon>Pseudomonadati</taxon>
        <taxon>Bacteroidota</taxon>
        <taxon>Flavobacteriia</taxon>
        <taxon>Flavobacteriales</taxon>
        <taxon>Flavobacteriaceae</taxon>
        <taxon>Christiangramia</taxon>
    </lineage>
</organism>
<keyword evidence="2" id="KW-1185">Reference proteome</keyword>
<name>A0A550HZ94_9FLAO</name>
<accession>A0A550HZ94</accession>
<dbReference type="AlphaFoldDB" id="A0A550HZ94"/>
<dbReference type="RefSeq" id="WP_143411216.1">
    <property type="nucleotide sequence ID" value="NZ_VHSF01000003.1"/>
</dbReference>
<dbReference type="Proteomes" id="UP000315131">
    <property type="component" value="Unassembled WGS sequence"/>
</dbReference>
<comment type="caution">
    <text evidence="1">The sequence shown here is derived from an EMBL/GenBank/DDBJ whole genome shotgun (WGS) entry which is preliminary data.</text>
</comment>
<dbReference type="EMBL" id="VHSF01000003">
    <property type="protein sequence ID" value="TRO64020.1"/>
    <property type="molecule type" value="Genomic_DNA"/>
</dbReference>
<evidence type="ECO:0000313" key="2">
    <source>
        <dbReference type="Proteomes" id="UP000315131"/>
    </source>
</evidence>
<sequence>MHKKKPHLFDEAFRAGDRVPFDLAQDRLLTLDYLFHKISYIKKKPHLFDEAFRAGDRVPFDPAQDRLLTLYYLFHKISCIKKSLIFSTKLLERETGFPSTLHRTGFSPWIIFFTKFHT</sequence>
<proteinExistence type="predicted"/>